<feature type="compositionally biased region" description="Basic and acidic residues" evidence="1">
    <location>
        <begin position="195"/>
        <end position="211"/>
    </location>
</feature>
<dbReference type="AlphaFoldDB" id="A0A4D6KHQ8"/>
<gene>
    <name evidence="2" type="ORF">E5139_04260</name>
</gene>
<dbReference type="EMBL" id="CP039375">
    <property type="protein sequence ID" value="QCD64886.1"/>
    <property type="molecule type" value="Genomic_DNA"/>
</dbReference>
<evidence type="ECO:0000256" key="1">
    <source>
        <dbReference type="SAM" id="MobiDB-lite"/>
    </source>
</evidence>
<dbReference type="GeneID" id="42178122"/>
<sequence length="223" mass="24693">MDERSSRFRVYRVVEAVPHINLFDTDGTRLYTTYQQGYGERQPAIDGLETGDLIEGRVAGDPTDEEEAWTLREFDRIDGVDMGFATDVELPQIARETWDTQSRGPAHSVIEADGQPVGECWVQPRSPLPGGSFVPSVLAGLLPMEEKLTTVVSADAPTTDAVFLDPDPVDAASFSQPYGVLLLFSERAGARRERYRERFDCPRGTDSRPEYDPYDPSTGGFGP</sequence>
<feature type="region of interest" description="Disordered" evidence="1">
    <location>
        <begin position="195"/>
        <end position="223"/>
    </location>
</feature>
<accession>A0A4D6KHQ8</accession>
<name>A0A4D6KHQ8_9EURY</name>
<protein>
    <submittedName>
        <fullName evidence="2">Uncharacterized protein</fullName>
    </submittedName>
</protein>
<organism evidence="2 3">
    <name type="scientific">Halomicrobium mukohataei</name>
    <dbReference type="NCBI Taxonomy" id="57705"/>
    <lineage>
        <taxon>Archaea</taxon>
        <taxon>Methanobacteriati</taxon>
        <taxon>Methanobacteriota</taxon>
        <taxon>Stenosarchaea group</taxon>
        <taxon>Halobacteria</taxon>
        <taxon>Halobacteriales</taxon>
        <taxon>Haloarculaceae</taxon>
        <taxon>Halomicrobium</taxon>
    </lineage>
</organism>
<reference evidence="2 3" key="1">
    <citation type="submission" date="2019-04" db="EMBL/GenBank/DDBJ databases">
        <title>Complete genome sequence of Arthrobacter sp. ZXY-2 associated with effective atrazine degradation and salt adaptation.</title>
        <authorList>
            <person name="Zhao X."/>
        </authorList>
    </citation>
    <scope>NUCLEOTIDE SEQUENCE [LARGE SCALE GENOMIC DNA]</scope>
    <source>
        <strain evidence="3">ZP60</strain>
    </source>
</reference>
<dbReference type="RefSeq" id="WP_012807723.1">
    <property type="nucleotide sequence ID" value="NZ_CP039375.1"/>
</dbReference>
<reference evidence="2 3" key="2">
    <citation type="submission" date="2019-04" db="EMBL/GenBank/DDBJ databases">
        <authorList>
            <person name="Yang S."/>
            <person name="Wei W."/>
        </authorList>
    </citation>
    <scope>NUCLEOTIDE SEQUENCE [LARGE SCALE GENOMIC DNA]</scope>
    <source>
        <strain evidence="3">ZP60</strain>
    </source>
</reference>
<dbReference type="OMA" id="VPHINLF"/>
<evidence type="ECO:0000313" key="3">
    <source>
        <dbReference type="Proteomes" id="UP000297053"/>
    </source>
</evidence>
<evidence type="ECO:0000313" key="2">
    <source>
        <dbReference type="EMBL" id="QCD64886.1"/>
    </source>
</evidence>
<proteinExistence type="predicted"/>
<dbReference type="Proteomes" id="UP000297053">
    <property type="component" value="Chromosome"/>
</dbReference>
<dbReference type="KEGG" id="halz:E5139_04260"/>